<evidence type="ECO:0000313" key="2">
    <source>
        <dbReference type="Proteomes" id="UP000323946"/>
    </source>
</evidence>
<proteinExistence type="predicted"/>
<dbReference type="RefSeq" id="WP_150065652.1">
    <property type="nucleotide sequence ID" value="NZ_VWPH01000003.1"/>
</dbReference>
<protein>
    <submittedName>
        <fullName evidence="1">HEAT repeat domain-containing protein</fullName>
    </submittedName>
</protein>
<sequence length="181" mass="20051">MALKDHVTMAEVNEFAAARGWTELGTMRADPGAGVFFEKKWQVRDELSLHYVVDDLAGERYVLAMGPDPDAELAELTSGLDTWTISEAAFNFDASVYRADKDRAVRLLGVVSPADPTRAIIDRVTKAARSDHSEIRHAAVLAMAYAEWPDYRRALEDLVERETDEAVLLDAQDVLSALNAE</sequence>
<dbReference type="Proteomes" id="UP000323946">
    <property type="component" value="Unassembled WGS sequence"/>
</dbReference>
<keyword evidence="2" id="KW-1185">Reference proteome</keyword>
<dbReference type="SMR" id="A0A5M7C226"/>
<comment type="caution">
    <text evidence="1">The sequence shown here is derived from an EMBL/GenBank/DDBJ whole genome shotgun (WGS) entry which is preliminary data.</text>
</comment>
<gene>
    <name evidence="1" type="ORF">F1721_06485</name>
</gene>
<dbReference type="OrthoDB" id="4338931at2"/>
<name>A0A5M7C226_SACHI</name>
<organism evidence="1 2">
    <name type="scientific">Saccharopolyspora hirsuta</name>
    <dbReference type="NCBI Taxonomy" id="1837"/>
    <lineage>
        <taxon>Bacteria</taxon>
        <taxon>Bacillati</taxon>
        <taxon>Actinomycetota</taxon>
        <taxon>Actinomycetes</taxon>
        <taxon>Pseudonocardiales</taxon>
        <taxon>Pseudonocardiaceae</taxon>
        <taxon>Saccharopolyspora</taxon>
    </lineage>
</organism>
<dbReference type="AlphaFoldDB" id="A0A5M7C226"/>
<dbReference type="EMBL" id="VWPH01000003">
    <property type="protein sequence ID" value="KAA5835992.1"/>
    <property type="molecule type" value="Genomic_DNA"/>
</dbReference>
<evidence type="ECO:0000313" key="1">
    <source>
        <dbReference type="EMBL" id="KAA5835992.1"/>
    </source>
</evidence>
<reference evidence="1 2" key="1">
    <citation type="submission" date="2019-09" db="EMBL/GenBank/DDBJ databases">
        <title>Draft genome sequence of the thermophilic Saccharopolyspora hirsuta VKM Ac-666T.</title>
        <authorList>
            <person name="Lobastova T.G."/>
            <person name="Fokina V."/>
            <person name="Bragin E.Y."/>
            <person name="Shtratnikova V.Y."/>
            <person name="Starodumova I.P."/>
            <person name="Tarlachkov S.V."/>
            <person name="Donova M.V."/>
        </authorList>
    </citation>
    <scope>NUCLEOTIDE SEQUENCE [LARGE SCALE GENOMIC DNA]</scope>
    <source>
        <strain evidence="1 2">VKM Ac-666</strain>
    </source>
</reference>
<accession>A0A5M7C226</accession>